<name>A0A1J1IA73_9DIPT</name>
<organism evidence="3 4">
    <name type="scientific">Clunio marinus</name>
    <dbReference type="NCBI Taxonomy" id="568069"/>
    <lineage>
        <taxon>Eukaryota</taxon>
        <taxon>Metazoa</taxon>
        <taxon>Ecdysozoa</taxon>
        <taxon>Arthropoda</taxon>
        <taxon>Hexapoda</taxon>
        <taxon>Insecta</taxon>
        <taxon>Pterygota</taxon>
        <taxon>Neoptera</taxon>
        <taxon>Endopterygota</taxon>
        <taxon>Diptera</taxon>
        <taxon>Nematocera</taxon>
        <taxon>Chironomoidea</taxon>
        <taxon>Chironomidae</taxon>
        <taxon>Clunio</taxon>
    </lineage>
</organism>
<dbReference type="InterPro" id="IPR036034">
    <property type="entry name" value="PDZ_sf"/>
</dbReference>
<gene>
    <name evidence="3" type="ORF">CLUMA_CG010509</name>
</gene>
<dbReference type="Pfam" id="PF00168">
    <property type="entry name" value="C2"/>
    <property type="match status" value="1"/>
</dbReference>
<keyword evidence="4" id="KW-1185">Reference proteome</keyword>
<dbReference type="InterPro" id="IPR000008">
    <property type="entry name" value="C2_dom"/>
</dbReference>
<dbReference type="OrthoDB" id="410721at2759"/>
<dbReference type="SUPFAM" id="SSF49562">
    <property type="entry name" value="C2 domain (Calcium/lipid-binding domain, CaLB)"/>
    <property type="match status" value="1"/>
</dbReference>
<protein>
    <submittedName>
        <fullName evidence="3">CLUMA_CG010509, isoform A</fullName>
    </submittedName>
</protein>
<feature type="domain" description="PDZ" evidence="2">
    <location>
        <begin position="191"/>
        <end position="267"/>
    </location>
</feature>
<dbReference type="InterPro" id="IPR001478">
    <property type="entry name" value="PDZ"/>
</dbReference>
<dbReference type="PROSITE" id="PS50004">
    <property type="entry name" value="C2"/>
    <property type="match status" value="1"/>
</dbReference>
<dbReference type="Pfam" id="PF00595">
    <property type="entry name" value="PDZ"/>
    <property type="match status" value="1"/>
</dbReference>
<dbReference type="Gene3D" id="2.30.42.10">
    <property type="match status" value="1"/>
</dbReference>
<reference evidence="3 4" key="1">
    <citation type="submission" date="2015-04" db="EMBL/GenBank/DDBJ databases">
        <authorList>
            <person name="Syromyatnikov M.Y."/>
            <person name="Popov V.N."/>
        </authorList>
    </citation>
    <scope>NUCLEOTIDE SEQUENCE [LARGE SCALE GENOMIC DNA]</scope>
</reference>
<dbReference type="InterPro" id="IPR035892">
    <property type="entry name" value="C2_domain_sf"/>
</dbReference>
<evidence type="ECO:0000313" key="3">
    <source>
        <dbReference type="EMBL" id="CRK97115.1"/>
    </source>
</evidence>
<dbReference type="GO" id="GO:0005886">
    <property type="term" value="C:plasma membrane"/>
    <property type="evidence" value="ECO:0007669"/>
    <property type="project" value="TreeGrafter"/>
</dbReference>
<accession>A0A1J1IA73</accession>
<dbReference type="SUPFAM" id="SSF50156">
    <property type="entry name" value="PDZ domain-like"/>
    <property type="match status" value="1"/>
</dbReference>
<dbReference type="SMART" id="SM00239">
    <property type="entry name" value="C2"/>
    <property type="match status" value="1"/>
</dbReference>
<evidence type="ECO:0000259" key="1">
    <source>
        <dbReference type="PROSITE" id="PS50004"/>
    </source>
</evidence>
<dbReference type="Gene3D" id="2.60.40.150">
    <property type="entry name" value="C2 domain"/>
    <property type="match status" value="1"/>
</dbReference>
<dbReference type="PANTHER" id="PTHR46848">
    <property type="entry name" value="REGULATOR OF G-PROTEIN SIGNALING 3"/>
    <property type="match status" value="1"/>
</dbReference>
<evidence type="ECO:0000259" key="2">
    <source>
        <dbReference type="PROSITE" id="PS50106"/>
    </source>
</evidence>
<dbReference type="EMBL" id="CVRI01000046">
    <property type="protein sequence ID" value="CRK97115.1"/>
    <property type="molecule type" value="Genomic_DNA"/>
</dbReference>
<dbReference type="Proteomes" id="UP000183832">
    <property type="component" value="Unassembled WGS sequence"/>
</dbReference>
<feature type="domain" description="C2" evidence="1">
    <location>
        <begin position="1"/>
        <end position="128"/>
    </location>
</feature>
<evidence type="ECO:0000313" key="4">
    <source>
        <dbReference type="Proteomes" id="UP000183832"/>
    </source>
</evidence>
<dbReference type="STRING" id="568069.A0A1J1IA73"/>
<dbReference type="GO" id="GO:0005634">
    <property type="term" value="C:nucleus"/>
    <property type="evidence" value="ECO:0007669"/>
    <property type="project" value="TreeGrafter"/>
</dbReference>
<dbReference type="PANTHER" id="PTHR46848:SF1">
    <property type="entry name" value="REGULATOR OF G-PROTEIN SIGNALING 3"/>
    <property type="match status" value="1"/>
</dbReference>
<dbReference type="AlphaFoldDB" id="A0A1J1IA73"/>
<dbReference type="PROSITE" id="PS50106">
    <property type="entry name" value="PDZ"/>
    <property type="match status" value="1"/>
</dbReference>
<sequence length="331" mass="37696">MKGSLEMTISTEENQKKIVIHVLKCKHLPKTTDIPHVNAYVKCAMVTLNSPSGHHNTYQRTAVHKNSTEPVFDHKFNFDLNNSDDHEKYLQLAVWHRNRSLKRSEFIGCLTVSVKNILEKNIEGTFKLQPQSFLLRPAPLIVEIDDSLSKHEETFQRIHEENNDNLLLRYLELSNTKSCGHHEGRTPFTLTRIIKKSPEDAFGFEISWSKPPKINSVKTLSKSSGLEKGDFIIFVGDTNIVAMQKEEIINLIRAQGNILTLEIFRSTGQVSSREIIEKLASKNTPTVELNHSENLKLEKNDLIETPRSHKISHFKQPQVCFQPTIGSGVIV</sequence>
<proteinExistence type="predicted"/>